<dbReference type="OrthoDB" id="340681at2759"/>
<proteinExistence type="predicted"/>
<feature type="compositionally biased region" description="Basic residues" evidence="1">
    <location>
        <begin position="311"/>
        <end position="321"/>
    </location>
</feature>
<name>A0A9P4HNA5_9PEZI</name>
<dbReference type="GO" id="GO:0005666">
    <property type="term" value="C:RNA polymerase III complex"/>
    <property type="evidence" value="ECO:0007669"/>
    <property type="project" value="TreeGrafter"/>
</dbReference>
<accession>A0A9P4HNA5</accession>
<feature type="compositionally biased region" description="Acidic residues" evidence="1">
    <location>
        <begin position="344"/>
        <end position="355"/>
    </location>
</feature>
<evidence type="ECO:0000313" key="3">
    <source>
        <dbReference type="Proteomes" id="UP000799776"/>
    </source>
</evidence>
<dbReference type="GO" id="GO:0042797">
    <property type="term" value="P:tRNA transcription by RNA polymerase III"/>
    <property type="evidence" value="ECO:0007669"/>
    <property type="project" value="TreeGrafter"/>
</dbReference>
<evidence type="ECO:0008006" key="4">
    <source>
        <dbReference type="Google" id="ProtNLM"/>
    </source>
</evidence>
<dbReference type="Pfam" id="PF04801">
    <property type="entry name" value="RPC5"/>
    <property type="match status" value="2"/>
</dbReference>
<evidence type="ECO:0000256" key="1">
    <source>
        <dbReference type="SAM" id="MobiDB-lite"/>
    </source>
</evidence>
<gene>
    <name evidence="2" type="ORF">K490DRAFT_69574</name>
</gene>
<feature type="region of interest" description="Disordered" evidence="1">
    <location>
        <begin position="298"/>
        <end position="355"/>
    </location>
</feature>
<dbReference type="InterPro" id="IPR006886">
    <property type="entry name" value="RNA_pol_III_Rpc5"/>
</dbReference>
<dbReference type="AlphaFoldDB" id="A0A9P4HNA5"/>
<dbReference type="EMBL" id="ML978764">
    <property type="protein sequence ID" value="KAF2083688.1"/>
    <property type="molecule type" value="Genomic_DNA"/>
</dbReference>
<dbReference type="PANTHER" id="PTHR12069:SF0">
    <property type="entry name" value="DNA-DIRECTED RNA POLYMERASE III SUBUNIT RPC5"/>
    <property type="match status" value="1"/>
</dbReference>
<dbReference type="PANTHER" id="PTHR12069">
    <property type="entry name" value="DNA-DIRECTED RNA POLYMERASES III 80 KDA POLYPEPTIDE RNA POLYMERASE III SUBUNIT 5"/>
    <property type="match status" value="1"/>
</dbReference>
<evidence type="ECO:0000313" key="2">
    <source>
        <dbReference type="EMBL" id="KAF2083688.1"/>
    </source>
</evidence>
<dbReference type="Proteomes" id="UP000799776">
    <property type="component" value="Unassembled WGS sequence"/>
</dbReference>
<keyword evidence="3" id="KW-1185">Reference proteome</keyword>
<protein>
    <recommendedName>
        <fullName evidence="4">DNA-directed RNA polymerase III subunit Rpc5</fullName>
    </recommendedName>
</protein>
<organism evidence="2 3">
    <name type="scientific">Saccharata proteae CBS 121410</name>
    <dbReference type="NCBI Taxonomy" id="1314787"/>
    <lineage>
        <taxon>Eukaryota</taxon>
        <taxon>Fungi</taxon>
        <taxon>Dikarya</taxon>
        <taxon>Ascomycota</taxon>
        <taxon>Pezizomycotina</taxon>
        <taxon>Dothideomycetes</taxon>
        <taxon>Dothideomycetes incertae sedis</taxon>
        <taxon>Botryosphaeriales</taxon>
        <taxon>Saccharataceae</taxon>
        <taxon>Saccharata</taxon>
    </lineage>
</organism>
<sequence length="355" mass="40469">MPDVEEDPVTAEYDVYITPELEEQIYLLQYPNRGREQPYNDRNNAKPLEMRLKPESGFIEMDVPMNVYANYDRRKGVTWGEAILKAQEHGESHFGMASGFSGLARPPPARGAAAAAQAQAQNAHEDDEMTIEQLLQRFDDANDKGHVMNKQTLGGQILKDESEKGKPMYMLGAFRGKELHLTKITGIVQMRPQFHHLDALRDVANAARRKEKEANEAPRQGEPRAVQMTIKTEYGADSEEAKTKDFLRKAQEEKWTKLRFYDEDTDEAYNTYHEKLFVDDPENAAKLVSSMNNEEYLDAISAERHDPSGHSTKKPLTRRQYQRIQDSEESDDGEDEVPKKAAEETNEGAMDVDQE</sequence>
<comment type="caution">
    <text evidence="2">The sequence shown here is derived from an EMBL/GenBank/DDBJ whole genome shotgun (WGS) entry which is preliminary data.</text>
</comment>
<reference evidence="2" key="1">
    <citation type="journal article" date="2020" name="Stud. Mycol.">
        <title>101 Dothideomycetes genomes: a test case for predicting lifestyles and emergence of pathogens.</title>
        <authorList>
            <person name="Haridas S."/>
            <person name="Albert R."/>
            <person name="Binder M."/>
            <person name="Bloem J."/>
            <person name="Labutti K."/>
            <person name="Salamov A."/>
            <person name="Andreopoulos B."/>
            <person name="Baker S."/>
            <person name="Barry K."/>
            <person name="Bills G."/>
            <person name="Bluhm B."/>
            <person name="Cannon C."/>
            <person name="Castanera R."/>
            <person name="Culley D."/>
            <person name="Daum C."/>
            <person name="Ezra D."/>
            <person name="Gonzalez J."/>
            <person name="Henrissat B."/>
            <person name="Kuo A."/>
            <person name="Liang C."/>
            <person name="Lipzen A."/>
            <person name="Lutzoni F."/>
            <person name="Magnuson J."/>
            <person name="Mondo S."/>
            <person name="Nolan M."/>
            <person name="Ohm R."/>
            <person name="Pangilinan J."/>
            <person name="Park H.-J."/>
            <person name="Ramirez L."/>
            <person name="Alfaro M."/>
            <person name="Sun H."/>
            <person name="Tritt A."/>
            <person name="Yoshinaga Y."/>
            <person name="Zwiers L.-H."/>
            <person name="Turgeon B."/>
            <person name="Goodwin S."/>
            <person name="Spatafora J."/>
            <person name="Crous P."/>
            <person name="Grigoriev I."/>
        </authorList>
    </citation>
    <scope>NUCLEOTIDE SEQUENCE</scope>
    <source>
        <strain evidence="2">CBS 121410</strain>
    </source>
</reference>